<dbReference type="PIRSF" id="PIRSF001430">
    <property type="entry name" value="tRNA_psdUrid_synth"/>
    <property type="match status" value="1"/>
</dbReference>
<dbReference type="Gene3D" id="3.30.70.660">
    <property type="entry name" value="Pseudouridine synthase I, catalytic domain, C-terminal subdomain"/>
    <property type="match status" value="1"/>
</dbReference>
<name>A0A857DGQ0_9FIRM</name>
<evidence type="ECO:0000256" key="1">
    <source>
        <dbReference type="ARBA" id="ARBA00009375"/>
    </source>
</evidence>
<evidence type="ECO:0000313" key="9">
    <source>
        <dbReference type="EMBL" id="QGZ99671.1"/>
    </source>
</evidence>
<comment type="caution">
    <text evidence="4">Lacks conserved residue(s) required for the propagation of feature annotation.</text>
</comment>
<dbReference type="InterPro" id="IPR020097">
    <property type="entry name" value="PsdUridine_synth_TruA_a/b_dom"/>
</dbReference>
<feature type="domain" description="Pseudouridine synthase I TruA alpha/beta" evidence="8">
    <location>
        <begin position="173"/>
        <end position="275"/>
    </location>
</feature>
<dbReference type="NCBIfam" id="TIGR00071">
    <property type="entry name" value="hisT_truA"/>
    <property type="match status" value="1"/>
</dbReference>
<accession>A0A857DGQ0</accession>
<comment type="function">
    <text evidence="4">Formation of pseudouridine at positions 38, 39 and 40 in the anticodon stem and loop of transfer RNAs.</text>
</comment>
<evidence type="ECO:0000259" key="8">
    <source>
        <dbReference type="Pfam" id="PF01416"/>
    </source>
</evidence>
<protein>
    <recommendedName>
        <fullName evidence="4">tRNA pseudouridine synthase A</fullName>
        <ecNumber evidence="4">5.4.99.12</ecNumber>
    </recommendedName>
    <alternativeName>
        <fullName evidence="4">tRNA pseudouridine(38-40) synthase</fullName>
    </alternativeName>
    <alternativeName>
        <fullName evidence="4">tRNA pseudouridylate synthase I</fullName>
    </alternativeName>
    <alternativeName>
        <fullName evidence="4">tRNA-uridine isomerase I</fullName>
    </alternativeName>
</protein>
<evidence type="ECO:0000256" key="6">
    <source>
        <dbReference type="PIRSR" id="PIRSR001430-2"/>
    </source>
</evidence>
<dbReference type="InterPro" id="IPR001406">
    <property type="entry name" value="PsdUridine_synth_TruA"/>
</dbReference>
<comment type="catalytic activity">
    <reaction evidence="4 7">
        <text>uridine(38/39/40) in tRNA = pseudouridine(38/39/40) in tRNA</text>
        <dbReference type="Rhea" id="RHEA:22376"/>
        <dbReference type="Rhea" id="RHEA-COMP:10085"/>
        <dbReference type="Rhea" id="RHEA-COMP:10087"/>
        <dbReference type="ChEBI" id="CHEBI:65314"/>
        <dbReference type="ChEBI" id="CHEBI:65315"/>
        <dbReference type="EC" id="5.4.99.12"/>
    </reaction>
</comment>
<comment type="similarity">
    <text evidence="1 4 7">Belongs to the tRNA pseudouridine synthase TruA family.</text>
</comment>
<dbReference type="InterPro" id="IPR020095">
    <property type="entry name" value="PsdUridine_synth_TruA_C"/>
</dbReference>
<dbReference type="FunFam" id="3.30.70.580:FF:000001">
    <property type="entry name" value="tRNA pseudouridine synthase A"/>
    <property type="match status" value="1"/>
</dbReference>
<dbReference type="AlphaFoldDB" id="A0A857DGQ0"/>
<gene>
    <name evidence="4 9" type="primary">truA</name>
    <name evidence="9" type="ORF">GQ588_02900</name>
</gene>
<feature type="binding site" evidence="4 6">
    <location>
        <position position="140"/>
    </location>
    <ligand>
        <name>substrate</name>
    </ligand>
</feature>
<dbReference type="GO" id="GO:0031119">
    <property type="term" value="P:tRNA pseudouridine synthesis"/>
    <property type="evidence" value="ECO:0007669"/>
    <property type="project" value="UniProtKB-UniRule"/>
</dbReference>
<dbReference type="Gene3D" id="3.30.70.580">
    <property type="entry name" value="Pseudouridine synthase I, catalytic domain, N-terminal subdomain"/>
    <property type="match status" value="1"/>
</dbReference>
<dbReference type="Proteomes" id="UP000430508">
    <property type="component" value="Chromosome"/>
</dbReference>
<evidence type="ECO:0000256" key="2">
    <source>
        <dbReference type="ARBA" id="ARBA00022694"/>
    </source>
</evidence>
<dbReference type="GO" id="GO:0003723">
    <property type="term" value="F:RNA binding"/>
    <property type="evidence" value="ECO:0007669"/>
    <property type="project" value="InterPro"/>
</dbReference>
<dbReference type="SUPFAM" id="SSF55120">
    <property type="entry name" value="Pseudouridine synthase"/>
    <property type="match status" value="1"/>
</dbReference>
<sequence>MFSFELPVGSFENKHTVQFNIIRLLEKKMRNILLRLAYDGTNYHGFQRQPEEHGQTIQGELEKVWKKLFAEEIKITTAGRTDTGVHAAGQVVNFCSEARIPQEKIPKAMNSILPYDIRIREARDMPEDFSARKSAKWKRYDYRIDNGRIPDVFRRLYSLHEPLQLNVSAMQMAASQLEGKHDFSAFAAAGSSAKSFVRTLYRCKVCWLDEQIVVTCIGDGFLYNMVRIIAGTLMDAGKGRTQPEEIPEVLASRDRTKAGETAPARGLTLTYVNYDASSPGEIFPEL</sequence>
<dbReference type="InterPro" id="IPR020094">
    <property type="entry name" value="TruA/RsuA/RluB/E/F_N"/>
</dbReference>
<dbReference type="InterPro" id="IPR020103">
    <property type="entry name" value="PsdUridine_synth_cat_dom_sf"/>
</dbReference>
<evidence type="ECO:0000256" key="7">
    <source>
        <dbReference type="RuleBase" id="RU003792"/>
    </source>
</evidence>
<evidence type="ECO:0000256" key="4">
    <source>
        <dbReference type="HAMAP-Rule" id="MF_00171"/>
    </source>
</evidence>
<dbReference type="GO" id="GO:0160147">
    <property type="term" value="F:tRNA pseudouridine(38-40) synthase activity"/>
    <property type="evidence" value="ECO:0007669"/>
    <property type="project" value="UniProtKB-EC"/>
</dbReference>
<evidence type="ECO:0000256" key="5">
    <source>
        <dbReference type="PIRSR" id="PIRSR001430-1"/>
    </source>
</evidence>
<keyword evidence="3 4" id="KW-0413">Isomerase</keyword>
<proteinExistence type="inferred from homology"/>
<dbReference type="PANTHER" id="PTHR11142">
    <property type="entry name" value="PSEUDOURIDYLATE SYNTHASE"/>
    <property type="match status" value="1"/>
</dbReference>
<dbReference type="CDD" id="cd02570">
    <property type="entry name" value="PseudoU_synth_EcTruA"/>
    <property type="match status" value="1"/>
</dbReference>
<comment type="subunit">
    <text evidence="4">Homodimer.</text>
</comment>
<evidence type="ECO:0000256" key="3">
    <source>
        <dbReference type="ARBA" id="ARBA00023235"/>
    </source>
</evidence>
<dbReference type="HAMAP" id="MF_00171">
    <property type="entry name" value="TruA"/>
    <property type="match status" value="1"/>
</dbReference>
<dbReference type="EMBL" id="CP046996">
    <property type="protein sequence ID" value="QGZ99671.1"/>
    <property type="molecule type" value="Genomic_DNA"/>
</dbReference>
<evidence type="ECO:0000313" key="10">
    <source>
        <dbReference type="Proteomes" id="UP000430508"/>
    </source>
</evidence>
<dbReference type="EC" id="5.4.99.12" evidence="4"/>
<feature type="active site" description="Nucleophile" evidence="4 5">
    <location>
        <position position="82"/>
    </location>
</feature>
<reference evidence="9 10" key="1">
    <citation type="submission" date="2019-12" db="EMBL/GenBank/DDBJ databases">
        <title>Sequence classification of anaerobic respiratory reductive dehalogenases: First we see many, then we see few.</title>
        <authorList>
            <person name="Molenda O."/>
            <person name="Puentes Jacome L.A."/>
            <person name="Cao X."/>
            <person name="Nesbo C.L."/>
            <person name="Tang S."/>
            <person name="Morson N."/>
            <person name="Patron J."/>
            <person name="Lomheim L."/>
            <person name="Wishart D.S."/>
            <person name="Edwards E.A."/>
        </authorList>
    </citation>
    <scope>NUCLEOTIDE SEQUENCE [LARGE SCALE GENOMIC DNA]</scope>
    <source>
        <strain evidence="9 10">12DCA</strain>
    </source>
</reference>
<keyword evidence="2 4" id="KW-0819">tRNA processing</keyword>
<dbReference type="PANTHER" id="PTHR11142:SF0">
    <property type="entry name" value="TRNA PSEUDOURIDINE SYNTHASE-LIKE 1"/>
    <property type="match status" value="1"/>
</dbReference>
<feature type="domain" description="Pseudouridine synthase I TruA alpha/beta" evidence="8">
    <location>
        <begin position="37"/>
        <end position="131"/>
    </location>
</feature>
<organism evidence="9 10">
    <name type="scientific">Dehalobacter restrictus</name>
    <dbReference type="NCBI Taxonomy" id="55583"/>
    <lineage>
        <taxon>Bacteria</taxon>
        <taxon>Bacillati</taxon>
        <taxon>Bacillota</taxon>
        <taxon>Clostridia</taxon>
        <taxon>Eubacteriales</taxon>
        <taxon>Desulfitobacteriaceae</taxon>
        <taxon>Dehalobacter</taxon>
    </lineage>
</organism>
<dbReference type="Pfam" id="PF01416">
    <property type="entry name" value="PseudoU_synth_1"/>
    <property type="match status" value="2"/>
</dbReference>